<evidence type="ECO:0000259" key="3">
    <source>
        <dbReference type="Pfam" id="PF00487"/>
    </source>
</evidence>
<dbReference type="CDD" id="cd03506">
    <property type="entry name" value="Delta6-FADS-like"/>
    <property type="match status" value="1"/>
</dbReference>
<dbReference type="PANTHER" id="PTHR19353:SF19">
    <property type="entry name" value="DELTA(5) FATTY ACID DESATURASE C-RELATED"/>
    <property type="match status" value="1"/>
</dbReference>
<evidence type="ECO:0000313" key="5">
    <source>
        <dbReference type="Proteomes" id="UP001230426"/>
    </source>
</evidence>
<dbReference type="RefSeq" id="WP_370879710.1">
    <property type="nucleotide sequence ID" value="NZ_JAUSRB010000002.1"/>
</dbReference>
<feature type="transmembrane region" description="Helical" evidence="2">
    <location>
        <begin position="73"/>
        <end position="97"/>
    </location>
</feature>
<feature type="transmembrane region" description="Helical" evidence="2">
    <location>
        <begin position="232"/>
        <end position="251"/>
    </location>
</feature>
<feature type="transmembrane region" description="Helical" evidence="2">
    <location>
        <begin position="109"/>
        <end position="127"/>
    </location>
</feature>
<keyword evidence="2" id="KW-0472">Membrane</keyword>
<sequence length="360" mass="39569">MTNSTVIDPPDRSAGTADADSGARGSDFARLARRIAEAGLLERRPGHYALRLALVAAAFAGGWAAFFAVGDSWYQLLVAAFLALVFAQIALVAHDLAHRQVFRSRRASGIAGLVAGNLAIGMSYGWWMDKHTRHHANPNHEDHDPDVSPDFLIWSTEQAAASRGLPRFLGRRQALLFFPLLTLEGFNLHVSSFRALARPSLKRRGLEAVLLTAHVAAYLAALLTVLSPGRAIAFLLLHQAVFGVYLGCTFAPNHKGMPMLRGDDRLDFLRRQVLTSRNVRGGRVLDTVLGGLNYQIEHHLFPSMPMPNLRRAQPIVREYCEELDIPYLESGLLSSYAQALRHLHEVGAPLRGRPSTAARP</sequence>
<feature type="domain" description="Fatty acid desaturase" evidence="3">
    <location>
        <begin position="72"/>
        <end position="329"/>
    </location>
</feature>
<dbReference type="Proteomes" id="UP001230426">
    <property type="component" value="Unassembled WGS sequence"/>
</dbReference>
<feature type="region of interest" description="Disordered" evidence="1">
    <location>
        <begin position="1"/>
        <end position="23"/>
    </location>
</feature>
<name>A0ABT9RBU1_9ACTN</name>
<dbReference type="Pfam" id="PF00487">
    <property type="entry name" value="FA_desaturase"/>
    <property type="match status" value="1"/>
</dbReference>
<comment type="caution">
    <text evidence="4">The sequence shown here is derived from an EMBL/GenBank/DDBJ whole genome shotgun (WGS) entry which is preliminary data.</text>
</comment>
<dbReference type="PANTHER" id="PTHR19353">
    <property type="entry name" value="FATTY ACID DESATURASE 2"/>
    <property type="match status" value="1"/>
</dbReference>
<dbReference type="InterPro" id="IPR005804">
    <property type="entry name" value="FA_desaturase_dom"/>
</dbReference>
<keyword evidence="5" id="KW-1185">Reference proteome</keyword>
<evidence type="ECO:0000256" key="1">
    <source>
        <dbReference type="SAM" id="MobiDB-lite"/>
    </source>
</evidence>
<organism evidence="4 5">
    <name type="scientific">Streptosporangium brasiliense</name>
    <dbReference type="NCBI Taxonomy" id="47480"/>
    <lineage>
        <taxon>Bacteria</taxon>
        <taxon>Bacillati</taxon>
        <taxon>Actinomycetota</taxon>
        <taxon>Actinomycetes</taxon>
        <taxon>Streptosporangiales</taxon>
        <taxon>Streptosporangiaceae</taxon>
        <taxon>Streptosporangium</taxon>
    </lineage>
</organism>
<accession>A0ABT9RBU1</accession>
<feature type="transmembrane region" description="Helical" evidence="2">
    <location>
        <begin position="174"/>
        <end position="196"/>
    </location>
</feature>
<dbReference type="PIRSF" id="PIRSF015921">
    <property type="entry name" value="FA_sphinglp_des"/>
    <property type="match status" value="1"/>
</dbReference>
<dbReference type="EMBL" id="JAUSRB010000002">
    <property type="protein sequence ID" value="MDP9866733.1"/>
    <property type="molecule type" value="Genomic_DNA"/>
</dbReference>
<dbReference type="InterPro" id="IPR012171">
    <property type="entry name" value="Fatty_acid_desaturase"/>
</dbReference>
<proteinExistence type="predicted"/>
<evidence type="ECO:0000313" key="4">
    <source>
        <dbReference type="EMBL" id="MDP9866733.1"/>
    </source>
</evidence>
<gene>
    <name evidence="4" type="ORF">J2S55_005999</name>
</gene>
<feature type="transmembrane region" description="Helical" evidence="2">
    <location>
        <begin position="208"/>
        <end position="226"/>
    </location>
</feature>
<keyword evidence="2" id="KW-0812">Transmembrane</keyword>
<reference evidence="4 5" key="1">
    <citation type="submission" date="2023-07" db="EMBL/GenBank/DDBJ databases">
        <title>Sequencing the genomes of 1000 actinobacteria strains.</title>
        <authorList>
            <person name="Klenk H.-P."/>
        </authorList>
    </citation>
    <scope>NUCLEOTIDE SEQUENCE [LARGE SCALE GENOMIC DNA]</scope>
    <source>
        <strain evidence="4 5">DSM 44109</strain>
    </source>
</reference>
<keyword evidence="2" id="KW-1133">Transmembrane helix</keyword>
<evidence type="ECO:0000256" key="2">
    <source>
        <dbReference type="SAM" id="Phobius"/>
    </source>
</evidence>
<feature type="transmembrane region" description="Helical" evidence="2">
    <location>
        <begin position="48"/>
        <end position="67"/>
    </location>
</feature>
<protein>
    <submittedName>
        <fullName evidence="4">Fatty acid desaturase</fullName>
    </submittedName>
</protein>